<reference evidence="1 2" key="1">
    <citation type="journal article" date="2019" name="Environ. Microbiol.">
        <title>At the nexus of three kingdoms: the genome of the mycorrhizal fungus Gigaspora margarita provides insights into plant, endobacterial and fungal interactions.</title>
        <authorList>
            <person name="Venice F."/>
            <person name="Ghignone S."/>
            <person name="Salvioli di Fossalunga A."/>
            <person name="Amselem J."/>
            <person name="Novero M."/>
            <person name="Xianan X."/>
            <person name="Sedzielewska Toro K."/>
            <person name="Morin E."/>
            <person name="Lipzen A."/>
            <person name="Grigoriev I.V."/>
            <person name="Henrissat B."/>
            <person name="Martin F.M."/>
            <person name="Bonfante P."/>
        </authorList>
    </citation>
    <scope>NUCLEOTIDE SEQUENCE [LARGE SCALE GENOMIC DNA]</scope>
    <source>
        <strain evidence="1 2">BEG34</strain>
    </source>
</reference>
<evidence type="ECO:0000313" key="1">
    <source>
        <dbReference type="EMBL" id="KAF0501270.1"/>
    </source>
</evidence>
<dbReference type="EMBL" id="WTPW01000540">
    <property type="protein sequence ID" value="KAF0501270.1"/>
    <property type="molecule type" value="Genomic_DNA"/>
</dbReference>
<dbReference type="InterPro" id="IPR025332">
    <property type="entry name" value="DUF4238"/>
</dbReference>
<dbReference type="AlphaFoldDB" id="A0A8H4AIY3"/>
<dbReference type="Pfam" id="PF14022">
    <property type="entry name" value="DUF4238"/>
    <property type="match status" value="1"/>
</dbReference>
<sequence length="436" mass="51415">MQKNEYHHYIPRFILRNFAIDNYERIFTSKSELLNKQKKGLKSKRKGESLQTYDRANDKLGTSLIARIYGDTNMYEDFNHNDKMRVEKKLAVLEEKASKVIRDIIEPSQIKSQIILLRKNLADLRKFLFIMNYRKPFRRNQFADRRFDIVTGSMIESFMQEHNLQNSKELWLQNVREIIDTSHEEIKDNTRIFYVDRMDYRLRMIDCFVAIWQAGDNDEFIMTSNAFGLYEGLTFGTPIQVGGFGGPIHRAFHWFYVISPKLAIVLCASGFREGVGFELLDKILGFKHRSHFQNVPHPPPIPEYVDMKNCKSKIQLMSHLMEDNMTIRLIVNSATVHHVNSILLNEADPDLQVSFLSIPYLYKTTVKYYKNIKEINKLTPQNFSNMKKIEVVKVTPQNFSNMKKTLFKALNRTHEEDLNLRRNILGGNRYWNYMQI</sequence>
<keyword evidence="2" id="KW-1185">Reference proteome</keyword>
<dbReference type="Proteomes" id="UP000439903">
    <property type="component" value="Unassembled WGS sequence"/>
</dbReference>
<gene>
    <name evidence="1" type="ORF">F8M41_020049</name>
</gene>
<name>A0A8H4AIY3_GIGMA</name>
<comment type="caution">
    <text evidence="1">The sequence shown here is derived from an EMBL/GenBank/DDBJ whole genome shotgun (WGS) entry which is preliminary data.</text>
</comment>
<organism evidence="1 2">
    <name type="scientific">Gigaspora margarita</name>
    <dbReference type="NCBI Taxonomy" id="4874"/>
    <lineage>
        <taxon>Eukaryota</taxon>
        <taxon>Fungi</taxon>
        <taxon>Fungi incertae sedis</taxon>
        <taxon>Mucoromycota</taxon>
        <taxon>Glomeromycotina</taxon>
        <taxon>Glomeromycetes</taxon>
        <taxon>Diversisporales</taxon>
        <taxon>Gigasporaceae</taxon>
        <taxon>Gigaspora</taxon>
    </lineage>
</organism>
<evidence type="ECO:0000313" key="2">
    <source>
        <dbReference type="Proteomes" id="UP000439903"/>
    </source>
</evidence>
<evidence type="ECO:0008006" key="3">
    <source>
        <dbReference type="Google" id="ProtNLM"/>
    </source>
</evidence>
<proteinExistence type="predicted"/>
<protein>
    <recommendedName>
        <fullName evidence="3">DUF4238 domain-containing protein</fullName>
    </recommendedName>
</protein>
<accession>A0A8H4AIY3</accession>
<dbReference type="OrthoDB" id="5340163at2759"/>